<evidence type="ECO:0000259" key="2">
    <source>
        <dbReference type="Pfam" id="PF18989"/>
    </source>
</evidence>
<keyword evidence="1" id="KW-0732">Signal</keyword>
<dbReference type="InterPro" id="IPR017853">
    <property type="entry name" value="GH"/>
</dbReference>
<accession>A0A5C6EKX1</accession>
<dbReference type="Proteomes" id="UP000318288">
    <property type="component" value="Unassembled WGS sequence"/>
</dbReference>
<name>A0A5C6EKX1_9BACT</name>
<dbReference type="EMBL" id="SJPW01000006">
    <property type="protein sequence ID" value="TWU48757.1"/>
    <property type="molecule type" value="Genomic_DNA"/>
</dbReference>
<evidence type="ECO:0000313" key="4">
    <source>
        <dbReference type="Proteomes" id="UP000318288"/>
    </source>
</evidence>
<evidence type="ECO:0000313" key="3">
    <source>
        <dbReference type="EMBL" id="TWU48757.1"/>
    </source>
</evidence>
<feature type="chain" id="PRO_5022788605" description="DUF5722 domain-containing protein" evidence="1">
    <location>
        <begin position="30"/>
        <end position="565"/>
    </location>
</feature>
<feature type="signal peptide" evidence="1">
    <location>
        <begin position="1"/>
        <end position="29"/>
    </location>
</feature>
<dbReference type="AlphaFoldDB" id="A0A5C6EKX1"/>
<reference evidence="3 4" key="1">
    <citation type="submission" date="2019-02" db="EMBL/GenBank/DDBJ databases">
        <title>Deep-cultivation of Planctomycetes and their phenomic and genomic characterization uncovers novel biology.</title>
        <authorList>
            <person name="Wiegand S."/>
            <person name="Jogler M."/>
            <person name="Boedeker C."/>
            <person name="Pinto D."/>
            <person name="Vollmers J."/>
            <person name="Rivas-Marin E."/>
            <person name="Kohn T."/>
            <person name="Peeters S.H."/>
            <person name="Heuer A."/>
            <person name="Rast P."/>
            <person name="Oberbeckmann S."/>
            <person name="Bunk B."/>
            <person name="Jeske O."/>
            <person name="Meyerdierks A."/>
            <person name="Storesund J.E."/>
            <person name="Kallscheuer N."/>
            <person name="Luecker S."/>
            <person name="Lage O.M."/>
            <person name="Pohl T."/>
            <person name="Merkel B.J."/>
            <person name="Hornburger P."/>
            <person name="Mueller R.-W."/>
            <person name="Bruemmer F."/>
            <person name="Labrenz M."/>
            <person name="Spormann A.M."/>
            <person name="Op Den Camp H."/>
            <person name="Overmann J."/>
            <person name="Amann R."/>
            <person name="Jetten M.S.M."/>
            <person name="Mascher T."/>
            <person name="Medema M.H."/>
            <person name="Devos D.P."/>
            <person name="Kaster A.-K."/>
            <person name="Ovreas L."/>
            <person name="Rohde M."/>
            <person name="Galperin M.Y."/>
            <person name="Jogler C."/>
        </authorList>
    </citation>
    <scope>NUCLEOTIDE SEQUENCE [LARGE SCALE GENOMIC DNA]</scope>
    <source>
        <strain evidence="3 4">Poly51</strain>
    </source>
</reference>
<gene>
    <name evidence="3" type="ORF">Poly51_46600</name>
</gene>
<dbReference type="InterPro" id="IPR043780">
    <property type="entry name" value="DUF5722"/>
</dbReference>
<keyword evidence="4" id="KW-1185">Reference proteome</keyword>
<dbReference type="Pfam" id="PF18989">
    <property type="entry name" value="DUF5722"/>
    <property type="match status" value="1"/>
</dbReference>
<dbReference type="Gene3D" id="3.20.20.80">
    <property type="entry name" value="Glycosidases"/>
    <property type="match status" value="1"/>
</dbReference>
<evidence type="ECO:0000256" key="1">
    <source>
        <dbReference type="SAM" id="SignalP"/>
    </source>
</evidence>
<feature type="domain" description="DUF5722" evidence="2">
    <location>
        <begin position="166"/>
        <end position="563"/>
    </location>
</feature>
<dbReference type="SUPFAM" id="SSF51445">
    <property type="entry name" value="(Trans)glycosidases"/>
    <property type="match status" value="1"/>
</dbReference>
<sequence length="565" mass="62957" precursor="true">MRNPSRAVQFLTALIVILFALSRRESASAAPAAQATRVMGAVLTRSLDRYLNATFSDTITRVAVDDASVTIEGTVRSVTDGVRLADIPMDRVLGDADVFATLLDVPVGDDGSFVVTTPRNRLREGRDYDRIVSRWQLVRETDQETVAISHARYADTIGCRSPELPAANPRSKKGLGGWHIVPKLANELEELGVAGVTINLMVHSLIALEPGQSTTPFQWQGRTYHADNRQLHAMDQRLIAAAESDLMVSVILLVGNPAKHSSEVLKTIGHPDANSDGTFAMPNVTSASGVDAYGAIMNLIAERWSRPDGKFGRVHHWIIHNEVDAGYEWTNAGDKSAIEYMDLYQRSMRLTHMIARQYDPNARAFISLTHHWADAGTPKWYGSKRLLQLLTKFCAAEGDFAWGLAHHPYPQSLLKPRTWEDDQATSDFDTKKITPKNIEVLDAYMHLPEMRFGGELRPVHLSENGFNSPDYSEKSLMDQAAGMAFAWKKILPLESIQMWHYHNWIDNHGEGKLRIGLRKYPDDPTDPLGKKPIWNLYQALGTANESRLADPYLKTIGITDWSAAP</sequence>
<proteinExistence type="predicted"/>
<organism evidence="3 4">
    <name type="scientific">Rubripirellula tenax</name>
    <dbReference type="NCBI Taxonomy" id="2528015"/>
    <lineage>
        <taxon>Bacteria</taxon>
        <taxon>Pseudomonadati</taxon>
        <taxon>Planctomycetota</taxon>
        <taxon>Planctomycetia</taxon>
        <taxon>Pirellulales</taxon>
        <taxon>Pirellulaceae</taxon>
        <taxon>Rubripirellula</taxon>
    </lineage>
</organism>
<comment type="caution">
    <text evidence="3">The sequence shown here is derived from an EMBL/GenBank/DDBJ whole genome shotgun (WGS) entry which is preliminary data.</text>
</comment>
<protein>
    <recommendedName>
        <fullName evidence="2">DUF5722 domain-containing protein</fullName>
    </recommendedName>
</protein>